<keyword evidence="2" id="KW-1185">Reference proteome</keyword>
<accession>A0A075MV35</accession>
<dbReference type="Proteomes" id="UP000028194">
    <property type="component" value="Chromosome"/>
</dbReference>
<proteinExistence type="predicted"/>
<reference evidence="1 2" key="1">
    <citation type="journal article" date="2014" name="PLoS ONE">
        <title>Genome Sequence of Candidatus Nitrososphaera evergladensis from Group I.1b Enriched from Everglades Soil Reveals Novel Genomic Features of the Ammonia-Oxidizing Archaea.</title>
        <authorList>
            <person name="Zhalnina K.V."/>
            <person name="Dias R."/>
            <person name="Leonard M.T."/>
            <person name="Dorr de Quadros P."/>
            <person name="Camargo F.A."/>
            <person name="Drew J.C."/>
            <person name="Farmerie W.G."/>
            <person name="Daroub S.H."/>
            <person name="Triplett E.W."/>
        </authorList>
    </citation>
    <scope>NUCLEOTIDE SEQUENCE [LARGE SCALE GENOMIC DNA]</scope>
    <source>
        <strain evidence="1 2">SR1</strain>
    </source>
</reference>
<name>A0A075MV35_9ARCH</name>
<evidence type="ECO:0000313" key="1">
    <source>
        <dbReference type="EMBL" id="AIF85516.1"/>
    </source>
</evidence>
<protein>
    <submittedName>
        <fullName evidence="1">Uncharacterized protein</fullName>
    </submittedName>
</protein>
<sequence>MLNPMADPIFISVVMLVDPTKCCDSSKSIAHLLN</sequence>
<dbReference type="EMBL" id="CP007174">
    <property type="protein sequence ID" value="AIF85516.1"/>
    <property type="molecule type" value="Genomic_DNA"/>
</dbReference>
<dbReference type="HOGENOM" id="CLU_3371269_0_0_2"/>
<evidence type="ECO:0000313" key="2">
    <source>
        <dbReference type="Proteomes" id="UP000028194"/>
    </source>
</evidence>
<dbReference type="AlphaFoldDB" id="A0A075MV35"/>
<dbReference type="KEGG" id="nev:NTE_03488"/>
<gene>
    <name evidence="1" type="ORF">NTE_03488</name>
</gene>
<organism evidence="1 2">
    <name type="scientific">Candidatus Nitrososphaera evergladensis SR1</name>
    <dbReference type="NCBI Taxonomy" id="1459636"/>
    <lineage>
        <taxon>Archaea</taxon>
        <taxon>Nitrososphaerota</taxon>
        <taxon>Nitrososphaeria</taxon>
        <taxon>Nitrososphaerales</taxon>
        <taxon>Nitrososphaeraceae</taxon>
        <taxon>Nitrososphaera</taxon>
    </lineage>
</organism>